<feature type="region of interest" description="Disordered" evidence="1">
    <location>
        <begin position="163"/>
        <end position="186"/>
    </location>
</feature>
<feature type="compositionally biased region" description="Basic and acidic residues" evidence="1">
    <location>
        <begin position="118"/>
        <end position="130"/>
    </location>
</feature>
<evidence type="ECO:0000256" key="1">
    <source>
        <dbReference type="SAM" id="MobiDB-lite"/>
    </source>
</evidence>
<sequence length="927" mass="101199">MEPQLTRKEVDVVLAEQELQGQLARVYYNLVLRQRTYRAHLDYIKKIHGMIRDMEGRVEALTPFHASSWSWRLDGSPRGDTTYGGSGSDIGGLRTDSGSRARAGNTIASETDAATEAQRLRSEGTRESRAGRGGCGDGRGDASVSCADVSIDLAEVLPLTSSPRLSAKRGTGGGGRSATARETDVSALREDEVFSAEHGAEVPSDRLAARAVPLDVPLLTTVEEQRPHGSASDIPAVVVLRHRMGCSMVVLAPHQRASYSRYDLENFVLYKEQKYNAVNVLWRFCILMLLVLSFTVFCLVLCACTTEWLSVQNNDSFLSVGLFFSCRDGFQRTCASWQSAWVEWIVLDNVTGAILCHASAGFVRRFLGVMWTMGILQLLCEVVALFLGFRIAARPTRSGALVLLFFDLLLSLCIGIVTVVLFDLYTSCVRRTCEGEHVPGDACNVHYRYGYRLYIGAVAVHGLLLVLALCMHSYIHNIRVTSRNQLRAERHRISRSARAEDYIVHMLNSSTTSSVTRDAAGGSCARSTWDAARTTSQLDGNRSTRQPSIVASVPRSATATISMGAVAAPFNSRRHGDQDGSEDEGANGDALRSVNSTSLQPAAPAPDNFLAGGVDFNVQSAHRGIGCGIDTATTAASTRPTPGSLPLQHGELHVSFLGVPDDTDDDAGFGLLSDSESRRYRQHPSVPTLSFDDGGARAAAAGAATAAFNASDHNTESSFVTRGRSAGAAVAAAGDNAQRQRRDRQRASPGDLSLPRTGRQRSAGPQTEATESSLSSKQKRGLPDKRRAAPVYQQARKRQHKFLRFFNREYDSNYLTAAELGVLIAGATDWVYDDRSDMYYSFDRNMFWDPLTQEYYNCALKSWQESPDQAVEVRDMLDYVLESPASSRSRSDSRFNHESNEDSLMLIESPTRMATDGDDVNSSGGVH</sequence>
<feature type="region of interest" description="Disordered" evidence="1">
    <location>
        <begin position="667"/>
        <end position="693"/>
    </location>
</feature>
<protein>
    <recommendedName>
        <fullName evidence="5">Transmembrane protein</fullName>
    </recommendedName>
</protein>
<feature type="region of interest" description="Disordered" evidence="1">
    <location>
        <begin position="80"/>
        <end position="141"/>
    </location>
</feature>
<dbReference type="EMBL" id="RHLC01000016">
    <property type="protein sequence ID" value="TPP47443.1"/>
    <property type="molecule type" value="Genomic_DNA"/>
</dbReference>
<reference evidence="4" key="1">
    <citation type="submission" date="2019-02" db="EMBL/GenBank/DDBJ databases">
        <title>FDA dAtabase for Regulatory Grade micrObial Sequences (FDA-ARGOS): Supporting development and validation of Infectious Disease Dx tests.</title>
        <authorList>
            <person name="Duncan R."/>
            <person name="Fisher C."/>
            <person name="Tallon L."/>
            <person name="Sadzewicz L."/>
            <person name="Sengamalay N."/>
            <person name="Ott S."/>
            <person name="Godinez A."/>
            <person name="Nagaraj S."/>
            <person name="Vavikolanu K."/>
            <person name="Nadendla S."/>
            <person name="Aluvathingal J."/>
            <person name="Sichtig H."/>
        </authorList>
    </citation>
    <scope>NUCLEOTIDE SEQUENCE [LARGE SCALE GENOMIC DNA]</scope>
    <source>
        <strain evidence="4">FDAARGOS_361</strain>
    </source>
</reference>
<evidence type="ECO:0008006" key="5">
    <source>
        <dbReference type="Google" id="ProtNLM"/>
    </source>
</evidence>
<dbReference type="VEuPathDB" id="TriTrypDB:LdBPK_272000.1"/>
<proteinExistence type="predicted"/>
<dbReference type="VEuPathDB" id="TriTrypDB:LDHU3_27.3080"/>
<feature type="transmembrane region" description="Helical" evidence="2">
    <location>
        <begin position="454"/>
        <end position="475"/>
    </location>
</feature>
<gene>
    <name evidence="3" type="ORF">CGC21_30425</name>
</gene>
<dbReference type="AlphaFoldDB" id="A0A504XG03"/>
<name>A0A504XG03_LEIDO</name>
<dbReference type="VEuPathDB" id="TriTrypDB:LdCL_270027200"/>
<feature type="compositionally biased region" description="Polar residues" evidence="1">
    <location>
        <begin position="763"/>
        <end position="776"/>
    </location>
</feature>
<dbReference type="VEuPathDB" id="TriTrypDB:LdCL_270027300"/>
<evidence type="ECO:0000313" key="4">
    <source>
        <dbReference type="Proteomes" id="UP000318447"/>
    </source>
</evidence>
<dbReference type="VEuPathDB" id="TriTrypDB:LdBPK_271990.1"/>
<evidence type="ECO:0000313" key="3">
    <source>
        <dbReference type="EMBL" id="TPP47443.1"/>
    </source>
</evidence>
<keyword evidence="2" id="KW-1133">Transmembrane helix</keyword>
<feature type="compositionally biased region" description="Polar residues" evidence="1">
    <location>
        <begin position="533"/>
        <end position="555"/>
    </location>
</feature>
<feature type="transmembrane region" description="Helical" evidence="2">
    <location>
        <begin position="280"/>
        <end position="309"/>
    </location>
</feature>
<feature type="region of interest" description="Disordered" evidence="1">
    <location>
        <begin position="568"/>
        <end position="592"/>
    </location>
</feature>
<dbReference type="Proteomes" id="UP000318447">
    <property type="component" value="Unassembled WGS sequence"/>
</dbReference>
<feature type="compositionally biased region" description="Basic and acidic residues" evidence="1">
    <location>
        <begin position="889"/>
        <end position="900"/>
    </location>
</feature>
<organism evidence="3 4">
    <name type="scientific">Leishmania donovani</name>
    <dbReference type="NCBI Taxonomy" id="5661"/>
    <lineage>
        <taxon>Eukaryota</taxon>
        <taxon>Discoba</taxon>
        <taxon>Euglenozoa</taxon>
        <taxon>Kinetoplastea</taxon>
        <taxon>Metakinetoplastina</taxon>
        <taxon>Trypanosomatida</taxon>
        <taxon>Trypanosomatidae</taxon>
        <taxon>Leishmaniinae</taxon>
        <taxon>Leishmania</taxon>
    </lineage>
</organism>
<keyword evidence="2" id="KW-0472">Membrane</keyword>
<feature type="region of interest" description="Disordered" evidence="1">
    <location>
        <begin position="884"/>
        <end position="927"/>
    </location>
</feature>
<feature type="region of interest" description="Disordered" evidence="1">
    <location>
        <begin position="730"/>
        <end position="795"/>
    </location>
</feature>
<evidence type="ECO:0000256" key="2">
    <source>
        <dbReference type="SAM" id="Phobius"/>
    </source>
</evidence>
<feature type="region of interest" description="Disordered" evidence="1">
    <location>
        <begin position="531"/>
        <end position="555"/>
    </location>
</feature>
<dbReference type="VEuPathDB" id="TriTrypDB:LDHU3_27.3060"/>
<keyword evidence="2" id="KW-0812">Transmembrane</keyword>
<feature type="transmembrane region" description="Helical" evidence="2">
    <location>
        <begin position="369"/>
        <end position="389"/>
    </location>
</feature>
<comment type="caution">
    <text evidence="3">The sequence shown here is derived from an EMBL/GenBank/DDBJ whole genome shotgun (WGS) entry which is preliminary data.</text>
</comment>
<accession>A0A504XG03</accession>
<feature type="transmembrane region" description="Helical" evidence="2">
    <location>
        <begin position="401"/>
        <end position="422"/>
    </location>
</feature>